<dbReference type="Pfam" id="PF00289">
    <property type="entry name" value="Biotin_carb_N"/>
    <property type="match status" value="1"/>
</dbReference>
<keyword evidence="5 8" id="KW-0547">Nucleotide-binding</keyword>
<evidence type="ECO:0000259" key="10">
    <source>
        <dbReference type="PROSITE" id="PS50968"/>
    </source>
</evidence>
<feature type="region of interest" description="Disordered" evidence="9">
    <location>
        <begin position="518"/>
        <end position="568"/>
    </location>
</feature>
<dbReference type="PROSITE" id="PS50979">
    <property type="entry name" value="BC"/>
    <property type="match status" value="1"/>
</dbReference>
<dbReference type="InterPro" id="IPR029045">
    <property type="entry name" value="ClpP/crotonase-like_dom_sf"/>
</dbReference>
<feature type="compositionally biased region" description="Basic and acidic residues" evidence="9">
    <location>
        <begin position="534"/>
        <end position="568"/>
    </location>
</feature>
<dbReference type="InterPro" id="IPR011764">
    <property type="entry name" value="Biotin_carboxylation_dom"/>
</dbReference>
<evidence type="ECO:0000313" key="16">
    <source>
        <dbReference type="Proteomes" id="UP001595947"/>
    </source>
</evidence>
<dbReference type="InterPro" id="IPR016185">
    <property type="entry name" value="PreATP-grasp_dom_sf"/>
</dbReference>
<feature type="domain" description="ATP-grasp" evidence="11">
    <location>
        <begin position="98"/>
        <end position="290"/>
    </location>
</feature>
<dbReference type="PROSITE" id="PS50968">
    <property type="entry name" value="BIOTINYL_LIPOYL"/>
    <property type="match status" value="1"/>
</dbReference>
<dbReference type="SUPFAM" id="SSF51230">
    <property type="entry name" value="Single hybrid motif"/>
    <property type="match status" value="1"/>
</dbReference>
<evidence type="ECO:0000256" key="3">
    <source>
        <dbReference type="ARBA" id="ARBA00013058"/>
    </source>
</evidence>
<dbReference type="SUPFAM" id="SSF56059">
    <property type="entry name" value="Glutathione synthetase ATP-binding domain-like"/>
    <property type="match status" value="1"/>
</dbReference>
<keyword evidence="16" id="KW-1185">Reference proteome</keyword>
<dbReference type="PROSITE" id="PS50975">
    <property type="entry name" value="ATP_GRASP"/>
    <property type="match status" value="1"/>
</dbReference>
<feature type="domain" description="CoA carboxyltransferase N-terminal" evidence="13">
    <location>
        <begin position="535"/>
        <end position="799"/>
    </location>
</feature>
<dbReference type="InterPro" id="IPR011763">
    <property type="entry name" value="COA_CT_C"/>
</dbReference>
<evidence type="ECO:0000256" key="1">
    <source>
        <dbReference type="ARBA" id="ARBA00001953"/>
    </source>
</evidence>
<protein>
    <recommendedName>
        <fullName evidence="3">acetyl-CoA carboxylase</fullName>
        <ecNumber evidence="3">6.4.1.2</ecNumber>
    </recommendedName>
</protein>
<evidence type="ECO:0000256" key="6">
    <source>
        <dbReference type="ARBA" id="ARBA00022840"/>
    </source>
</evidence>
<evidence type="ECO:0000256" key="9">
    <source>
        <dbReference type="SAM" id="MobiDB-lite"/>
    </source>
</evidence>
<dbReference type="Gene3D" id="3.30.470.20">
    <property type="entry name" value="ATP-grasp fold, B domain"/>
    <property type="match status" value="1"/>
</dbReference>
<evidence type="ECO:0000313" key="15">
    <source>
        <dbReference type="EMBL" id="MFC5063310.1"/>
    </source>
</evidence>
<dbReference type="InterPro" id="IPR034733">
    <property type="entry name" value="AcCoA_carboxyl_beta"/>
</dbReference>
<dbReference type="InterPro" id="IPR011761">
    <property type="entry name" value="ATP-grasp"/>
</dbReference>
<comment type="cofactor">
    <cofactor evidence="1">
        <name>biotin</name>
        <dbReference type="ChEBI" id="CHEBI:57586"/>
    </cofactor>
</comment>
<comment type="caution">
    <text evidence="15">The sequence shown here is derived from an EMBL/GenBank/DDBJ whole genome shotgun (WGS) entry which is preliminary data.</text>
</comment>
<dbReference type="InterPro" id="IPR005479">
    <property type="entry name" value="CPAse_ATP-bd"/>
</dbReference>
<feature type="domain" description="Biotin carboxylation" evidence="12">
    <location>
        <begin position="1"/>
        <end position="419"/>
    </location>
</feature>
<evidence type="ECO:0000256" key="4">
    <source>
        <dbReference type="ARBA" id="ARBA00022598"/>
    </source>
</evidence>
<dbReference type="EMBL" id="JBHSIV010000012">
    <property type="protein sequence ID" value="MFC5063310.1"/>
    <property type="molecule type" value="Genomic_DNA"/>
</dbReference>
<gene>
    <name evidence="15" type="ORF">ACFPBZ_13910</name>
</gene>
<dbReference type="PROSITE" id="PS00867">
    <property type="entry name" value="CPSASE_2"/>
    <property type="match status" value="1"/>
</dbReference>
<dbReference type="GO" id="GO:0016740">
    <property type="term" value="F:transferase activity"/>
    <property type="evidence" value="ECO:0007669"/>
    <property type="project" value="UniProtKB-KW"/>
</dbReference>
<dbReference type="EC" id="6.4.1.2" evidence="3"/>
<dbReference type="Pfam" id="PF00364">
    <property type="entry name" value="Biotin_lipoyl"/>
    <property type="match status" value="1"/>
</dbReference>
<dbReference type="Pfam" id="PF02785">
    <property type="entry name" value="Biotin_carb_C"/>
    <property type="match status" value="1"/>
</dbReference>
<feature type="domain" description="CoA carboxyltransferase C-terminal" evidence="14">
    <location>
        <begin position="789"/>
        <end position="1027"/>
    </location>
</feature>
<dbReference type="Pfam" id="PF01039">
    <property type="entry name" value="Carboxyl_trans"/>
    <property type="match status" value="1"/>
</dbReference>
<dbReference type="Proteomes" id="UP001595947">
    <property type="component" value="Unassembled WGS sequence"/>
</dbReference>
<keyword evidence="15" id="KW-0808">Transferase</keyword>
<keyword evidence="6 8" id="KW-0067">ATP-binding</keyword>
<name>A0ABV9YP35_9PSEU</name>
<evidence type="ECO:0000256" key="7">
    <source>
        <dbReference type="ARBA" id="ARBA00023268"/>
    </source>
</evidence>
<dbReference type="PROSITE" id="PS50980">
    <property type="entry name" value="COA_CT_NTER"/>
    <property type="match status" value="1"/>
</dbReference>
<dbReference type="SMART" id="SM00878">
    <property type="entry name" value="Biotin_carb_C"/>
    <property type="match status" value="1"/>
</dbReference>
<evidence type="ECO:0000259" key="12">
    <source>
        <dbReference type="PROSITE" id="PS50979"/>
    </source>
</evidence>
<keyword evidence="4" id="KW-0436">Ligase</keyword>
<dbReference type="SUPFAM" id="SSF52440">
    <property type="entry name" value="PreATP-grasp domain"/>
    <property type="match status" value="1"/>
</dbReference>
<evidence type="ECO:0000256" key="5">
    <source>
        <dbReference type="ARBA" id="ARBA00022741"/>
    </source>
</evidence>
<dbReference type="SUPFAM" id="SSF52096">
    <property type="entry name" value="ClpP/crotonase"/>
    <property type="match status" value="2"/>
</dbReference>
<evidence type="ECO:0000256" key="2">
    <source>
        <dbReference type="ARBA" id="ARBA00004956"/>
    </source>
</evidence>
<accession>A0ABV9YP35</accession>
<dbReference type="PANTHER" id="PTHR48095:SF5">
    <property type="entry name" value="BLL7292 PROTEIN"/>
    <property type="match status" value="1"/>
</dbReference>
<evidence type="ECO:0000259" key="13">
    <source>
        <dbReference type="PROSITE" id="PS50980"/>
    </source>
</evidence>
<evidence type="ECO:0000259" key="11">
    <source>
        <dbReference type="PROSITE" id="PS50975"/>
    </source>
</evidence>
<dbReference type="InterPro" id="IPR005482">
    <property type="entry name" value="Biotin_COase_C"/>
</dbReference>
<dbReference type="PROSITE" id="PS50989">
    <property type="entry name" value="COA_CT_CTER"/>
    <property type="match status" value="1"/>
</dbReference>
<keyword evidence="7" id="KW-0511">Multifunctional enzyme</keyword>
<evidence type="ECO:0000259" key="14">
    <source>
        <dbReference type="PROSITE" id="PS50989"/>
    </source>
</evidence>
<dbReference type="InterPro" id="IPR011054">
    <property type="entry name" value="Rudment_hybrid_motif"/>
</dbReference>
<evidence type="ECO:0000256" key="8">
    <source>
        <dbReference type="PROSITE-ProRule" id="PRU00409"/>
    </source>
</evidence>
<dbReference type="Gene3D" id="2.40.50.100">
    <property type="match status" value="1"/>
</dbReference>
<reference evidence="16" key="1">
    <citation type="journal article" date="2019" name="Int. J. Syst. Evol. Microbiol.">
        <title>The Global Catalogue of Microorganisms (GCM) 10K type strain sequencing project: providing services to taxonomists for standard genome sequencing and annotation.</title>
        <authorList>
            <consortium name="The Broad Institute Genomics Platform"/>
            <consortium name="The Broad Institute Genome Sequencing Center for Infectious Disease"/>
            <person name="Wu L."/>
            <person name="Ma J."/>
        </authorList>
    </citation>
    <scope>NUCLEOTIDE SEQUENCE [LARGE SCALE GENOMIC DNA]</scope>
    <source>
        <strain evidence="16">CGMCC 4.7093</strain>
    </source>
</reference>
<dbReference type="Gene3D" id="3.90.226.10">
    <property type="entry name" value="2-enoyl-CoA Hydratase, Chain A, domain 1"/>
    <property type="match status" value="2"/>
</dbReference>
<dbReference type="PANTHER" id="PTHR48095">
    <property type="entry name" value="PYRUVATE CARBOXYLASE SUBUNIT A"/>
    <property type="match status" value="1"/>
</dbReference>
<dbReference type="InterPro" id="IPR011762">
    <property type="entry name" value="COA_CT_N"/>
</dbReference>
<dbReference type="RefSeq" id="WP_378036656.1">
    <property type="nucleotide sequence ID" value="NZ_JBHSIV010000012.1"/>
</dbReference>
<dbReference type="InterPro" id="IPR011053">
    <property type="entry name" value="Single_hybrid_motif"/>
</dbReference>
<feature type="domain" description="Lipoyl-binding" evidence="10">
    <location>
        <begin position="438"/>
        <end position="518"/>
    </location>
</feature>
<dbReference type="InterPro" id="IPR051602">
    <property type="entry name" value="ACC_Biotin_Carboxylase"/>
</dbReference>
<proteinExistence type="predicted"/>
<dbReference type="InterPro" id="IPR005481">
    <property type="entry name" value="BC-like_N"/>
</dbReference>
<comment type="pathway">
    <text evidence="2">Lipid metabolism; malonyl-CoA biosynthesis; malonyl-CoA from acetyl-CoA: step 1/1.</text>
</comment>
<dbReference type="SUPFAM" id="SSF51246">
    <property type="entry name" value="Rudiment single hybrid motif"/>
    <property type="match status" value="1"/>
</dbReference>
<organism evidence="15 16">
    <name type="scientific">Actinomycetospora atypica</name>
    <dbReference type="NCBI Taxonomy" id="1290095"/>
    <lineage>
        <taxon>Bacteria</taxon>
        <taxon>Bacillati</taxon>
        <taxon>Actinomycetota</taxon>
        <taxon>Actinomycetes</taxon>
        <taxon>Pseudonocardiales</taxon>
        <taxon>Pseudonocardiaceae</taxon>
        <taxon>Actinomycetospora</taxon>
    </lineage>
</organism>
<dbReference type="Pfam" id="PF02786">
    <property type="entry name" value="CPSase_L_D2"/>
    <property type="match status" value="1"/>
</dbReference>
<dbReference type="InterPro" id="IPR000089">
    <property type="entry name" value="Biotin_lipoyl"/>
</dbReference>
<sequence length="1042" mass="108312">MHKVLIANRGEIARRLLDGAAAVGLDAVALRAADDDTTVGPALPGTGPAAFLDVAAVVAAAQDAGADAVHPGYGFLSENPALARACADAGLVFVGPSPETLELFGDKQRARAHAESLDVPVLDDDGTTPIVVKAVAGGGGRGMRVVRDRGVLDEARRAAAAEARAAFGDDRVFVERYLEGARHVEVQLLGDGTDVVVLADRDCSLQRRHQKMVEIAPAPDLPDEVRARLHGYAYLLGISVALRGLATAEFLVAGTDVAFLEVNPRLQVEHTVTEEVLGIDLVAAGFRVAAGRRLADLGLNAEPRGVAVQARVCAETLGRDASVRAHGGTLTRFTPPSGRGLRTDTHGRTGLTIDPRYDSLLAKAVAHDTDLPAALAHLDRALGAFDLDGVPTTIPVLRALLARPEVLTPDTGLVERLLPEIVPDEPVGPGANGTLAASMRARVPFAPSGETLRAATAGTVVAVEAGPGTVIAAGAAVVVLEAMKMEHVLAAPRAGSVTAVAVAVGDVVAEGDVLAVVDPDTDDDAATTETTAADPDHVRPDLAEVGDRRRLTTDDARPTALERRRDAGRRTARENVADLCDEGTFVEYGAFAVAAQRARRTLQDLRERTPADGIVTGIGAVDGRRCVVLAYDYTVLAGTQGVLSHAKTDRALQLALDHDLPVVLFAEGGGGRPGETDTIAVAQLDVPTFALFARLSGRVPTVAVVAGYCFAGNAALAGCADLVVAVEGANLGMGGPAMIAGGGLGEVAPRDVGPTDVQVPNGVIDVLVPDEAEAVAVAKRYLALDRASSGTRPDQRALRHVVPENRLRVYDVRRAVTVLADEGSLLELRPEYGVGVVTAFARIAGRPVGLLANDPRRLGGAIDAEAAEKAARFLQLCDFRGLPVVSLCDTPGFMVGPEAEATATVRRFSRMFVAGANLRVPVVCVVLRKAYGLGAMAMAGGSMRVPVVTVAWPSGEFGGMGLEGAVALGYQKELAALDDEARKARYDELVAALYEQGKALSAAEVFEIDDVIDPADTAAVVLAALEAAEGPLPPRRAIVDTR</sequence>